<reference evidence="2" key="1">
    <citation type="submission" date="2016-04" db="EMBL/GenBank/DDBJ databases">
        <authorList>
            <person name="Shah S.A."/>
            <person name="Garrett R.A."/>
        </authorList>
    </citation>
    <scope>NUCLEOTIDE SEQUENCE [LARGE SCALE GENOMIC DNA]</scope>
    <source>
        <strain evidence="2">ATCC 35091 / DSM 1616 / JCM 8930 / NBRC 15331 / P1</strain>
    </source>
</reference>
<accession>A0A157T4W3</accession>
<dbReference type="Proteomes" id="UP000076770">
    <property type="component" value="Chromosome i"/>
</dbReference>
<evidence type="ECO:0000313" key="1">
    <source>
        <dbReference type="EMBL" id="SAI85911.1"/>
    </source>
</evidence>
<proteinExistence type="predicted"/>
<evidence type="ECO:0000313" key="2">
    <source>
        <dbReference type="Proteomes" id="UP000076770"/>
    </source>
</evidence>
<dbReference type="EMBL" id="LT549890">
    <property type="protein sequence ID" value="SAI85911.1"/>
    <property type="molecule type" value="Genomic_DNA"/>
</dbReference>
<protein>
    <submittedName>
        <fullName evidence="1">Uncharacterized protein</fullName>
    </submittedName>
</protein>
<gene>
    <name evidence="1" type="ORF">SSOP1_2357</name>
</gene>
<dbReference type="PATRIC" id="fig|2287.9.peg.2482"/>
<organism evidence="1 2">
    <name type="scientific">Saccharolobus solfataricus</name>
    <name type="common">Sulfolobus solfataricus</name>
    <dbReference type="NCBI Taxonomy" id="2287"/>
    <lineage>
        <taxon>Archaea</taxon>
        <taxon>Thermoproteota</taxon>
        <taxon>Thermoprotei</taxon>
        <taxon>Sulfolobales</taxon>
        <taxon>Sulfolobaceae</taxon>
        <taxon>Saccharolobus</taxon>
    </lineage>
</organism>
<sequence length="121" mass="14011">MSFWEYYRMVEKGTLVSIEEFKSNRKLKESVKNGIKGLVKLLFQEADKIIKFDSNEDLIFQLMKLGLISPTLAQELLDILKIADNLDNVDDEILYSMLVRIMEDVEEAINNIGKYMVKNSS</sequence>
<dbReference type="AlphaFoldDB" id="A0A157T4W3"/>
<name>A0A157T4W3_SACSO</name>